<dbReference type="EMBL" id="CP007806">
    <property type="protein sequence ID" value="AIG27943.1"/>
    <property type="molecule type" value="Genomic_DNA"/>
</dbReference>
<dbReference type="STRING" id="1042163.BRLA_c036410"/>
<feature type="domain" description="YqbQ/XkdQ" evidence="1">
    <location>
        <begin position="21"/>
        <end position="312"/>
    </location>
</feature>
<proteinExistence type="predicted"/>
<dbReference type="Pfam" id="PF24032">
    <property type="entry name" value="YQBQ"/>
    <property type="match status" value="1"/>
</dbReference>
<dbReference type="Proteomes" id="UP000005850">
    <property type="component" value="Chromosome"/>
</dbReference>
<dbReference type="RefSeq" id="WP_003336529.1">
    <property type="nucleotide sequence ID" value="NZ_CP007806.1"/>
</dbReference>
<protein>
    <recommendedName>
        <fullName evidence="1">YqbQ/XkdQ domain-containing protein</fullName>
    </recommendedName>
</protein>
<dbReference type="InterPro" id="IPR056937">
    <property type="entry name" value="YqbQ/XkdQ"/>
</dbReference>
<dbReference type="AlphaFoldDB" id="A0A075R9L2"/>
<accession>A0A075R9L2</accession>
<evidence type="ECO:0000313" key="2">
    <source>
        <dbReference type="EMBL" id="AIG27943.1"/>
    </source>
</evidence>
<dbReference type="KEGG" id="blr:BRLA_c036410"/>
<gene>
    <name evidence="2" type="ORF">BRLA_c036410</name>
</gene>
<keyword evidence="3" id="KW-1185">Reference proteome</keyword>
<evidence type="ECO:0000313" key="3">
    <source>
        <dbReference type="Proteomes" id="UP000005850"/>
    </source>
</evidence>
<evidence type="ECO:0000259" key="1">
    <source>
        <dbReference type="Pfam" id="PF24032"/>
    </source>
</evidence>
<reference evidence="2 3" key="1">
    <citation type="journal article" date="2011" name="J. Bacteriol.">
        <title>Genome sequence of Brevibacillus laterosporus LMG 15441, a pathogen of invertebrates.</title>
        <authorList>
            <person name="Djukic M."/>
            <person name="Poehlein A."/>
            <person name="Thurmer A."/>
            <person name="Daniel R."/>
        </authorList>
    </citation>
    <scope>NUCLEOTIDE SEQUENCE [LARGE SCALE GENOMIC DNA]</scope>
    <source>
        <strain evidence="2 3">LMG 15441</strain>
    </source>
</reference>
<name>A0A075R9L2_BRELA</name>
<organism evidence="2 3">
    <name type="scientific">Brevibacillus laterosporus LMG 15441</name>
    <dbReference type="NCBI Taxonomy" id="1042163"/>
    <lineage>
        <taxon>Bacteria</taxon>
        <taxon>Bacillati</taxon>
        <taxon>Bacillota</taxon>
        <taxon>Bacilli</taxon>
        <taxon>Bacillales</taxon>
        <taxon>Paenibacillaceae</taxon>
        <taxon>Brevibacillus</taxon>
    </lineage>
</organism>
<dbReference type="HOGENOM" id="CLU_876234_0_0_9"/>
<sequence length="315" mass="35870">MRVIYGKDATRLDVTPAVTDVSWSSSRGQIAQVCQIQLRNPPVLAAAGYLMMFPNEAKESEQLFHGPLVEWNRDEKTKELSGTAYELSWYLQKNDCSRPYLKGDAGKELERIIQGAGISFQCPAFGFTVKERHPSQPYTSLFTDIAERAFERTGLRYFIQHQRDKLIVLAEGNNPYVPVFQATMLEASSTGESLEEVYTAVTVERYEGDRVAGRVTREHHDLMKKIGRMQKIIDAGEEKNLASLASKQLVTLAKIPRTRSITVRHTNSLIARLRAGWLVKIQEINGQQSSWIVTSCNTRWKNREFVMDLQLEWRG</sequence>
<dbReference type="eggNOG" id="ENOG5033U7S">
    <property type="taxonomic scope" value="Bacteria"/>
</dbReference>